<keyword evidence="2" id="KW-1185">Reference proteome</keyword>
<proteinExistence type="predicted"/>
<evidence type="ECO:0000313" key="2">
    <source>
        <dbReference type="Proteomes" id="UP001062846"/>
    </source>
</evidence>
<comment type="caution">
    <text evidence="1">The sequence shown here is derived from an EMBL/GenBank/DDBJ whole genome shotgun (WGS) entry which is preliminary data.</text>
</comment>
<sequence length="181" mass="20110">MHWDSKVTTTQETLEIRVSTQAYRVLVIETTQEGRLLQGAKRSSGDKDTNRAGENKSSEGNIVTKRNKDADVDTDKEINTSPHAILLGNAQSHVKKSNQVTTAQGKEDRQSTVQKSAEILNQVVVEENNNEESSHSTQGLESLVRESIVSADTEDEHTSHTIKAQEWEAQVIECAEVVRQQ</sequence>
<accession>A0ACC0PZY4</accession>
<evidence type="ECO:0000313" key="1">
    <source>
        <dbReference type="EMBL" id="KAI8570579.1"/>
    </source>
</evidence>
<dbReference type="EMBL" id="CM046388">
    <property type="protein sequence ID" value="KAI8570579.1"/>
    <property type="molecule type" value="Genomic_DNA"/>
</dbReference>
<reference evidence="1" key="1">
    <citation type="submission" date="2022-02" db="EMBL/GenBank/DDBJ databases">
        <title>Plant Genome Project.</title>
        <authorList>
            <person name="Zhang R.-G."/>
        </authorList>
    </citation>
    <scope>NUCLEOTIDE SEQUENCE</scope>
    <source>
        <strain evidence="1">AT1</strain>
    </source>
</reference>
<name>A0ACC0PZY4_RHOML</name>
<organism evidence="1 2">
    <name type="scientific">Rhododendron molle</name>
    <name type="common">Chinese azalea</name>
    <name type="synonym">Azalea mollis</name>
    <dbReference type="NCBI Taxonomy" id="49168"/>
    <lineage>
        <taxon>Eukaryota</taxon>
        <taxon>Viridiplantae</taxon>
        <taxon>Streptophyta</taxon>
        <taxon>Embryophyta</taxon>
        <taxon>Tracheophyta</taxon>
        <taxon>Spermatophyta</taxon>
        <taxon>Magnoliopsida</taxon>
        <taxon>eudicotyledons</taxon>
        <taxon>Gunneridae</taxon>
        <taxon>Pentapetalae</taxon>
        <taxon>asterids</taxon>
        <taxon>Ericales</taxon>
        <taxon>Ericaceae</taxon>
        <taxon>Ericoideae</taxon>
        <taxon>Rhodoreae</taxon>
        <taxon>Rhododendron</taxon>
    </lineage>
</organism>
<protein>
    <submittedName>
        <fullName evidence="1">Uncharacterized protein</fullName>
    </submittedName>
</protein>
<gene>
    <name evidence="1" type="ORF">RHMOL_Rhmol01G0046000</name>
</gene>
<dbReference type="Proteomes" id="UP001062846">
    <property type="component" value="Chromosome 1"/>
</dbReference>